<comment type="caution">
    <text evidence="1">The sequence shown here is derived from an EMBL/GenBank/DDBJ whole genome shotgun (WGS) entry which is preliminary data.</text>
</comment>
<dbReference type="RefSeq" id="WP_158295225.1">
    <property type="nucleotide sequence ID" value="NZ_CABKTK010000001.1"/>
</dbReference>
<dbReference type="OrthoDB" id="2379727at2"/>
<accession>A0A024QBV5</accession>
<dbReference type="SUPFAM" id="SSF56112">
    <property type="entry name" value="Protein kinase-like (PK-like)"/>
    <property type="match status" value="1"/>
</dbReference>
<dbReference type="EMBL" id="CCDP010000001">
    <property type="protein sequence ID" value="CDQ39426.1"/>
    <property type="molecule type" value="Genomic_DNA"/>
</dbReference>
<dbReference type="Gene3D" id="3.30.200.20">
    <property type="entry name" value="Phosphorylase Kinase, domain 1"/>
    <property type="match status" value="1"/>
</dbReference>
<evidence type="ECO:0000313" key="2">
    <source>
        <dbReference type="Proteomes" id="UP000028875"/>
    </source>
</evidence>
<keyword evidence="1" id="KW-0167">Capsid protein</keyword>
<name>A0A024QBV5_9BACI</name>
<dbReference type="InterPro" id="IPR047175">
    <property type="entry name" value="CotS-like"/>
</dbReference>
<dbReference type="GO" id="GO:0042601">
    <property type="term" value="C:endospore-forming forespore"/>
    <property type="evidence" value="ECO:0007669"/>
    <property type="project" value="TreeGrafter"/>
</dbReference>
<dbReference type="eggNOG" id="COG2334">
    <property type="taxonomic scope" value="Bacteria"/>
</dbReference>
<protein>
    <submittedName>
        <fullName evidence="1">Spore coat protein YsxE</fullName>
    </submittedName>
</protein>
<dbReference type="Gene3D" id="3.90.1200.10">
    <property type="match status" value="1"/>
</dbReference>
<dbReference type="Pfam" id="PF01633">
    <property type="entry name" value="Choline_kinase"/>
    <property type="match status" value="1"/>
</dbReference>
<gene>
    <name evidence="1" type="ORF">BN990_01726</name>
</gene>
<evidence type="ECO:0000313" key="1">
    <source>
        <dbReference type="EMBL" id="CDQ39426.1"/>
    </source>
</evidence>
<proteinExistence type="predicted"/>
<dbReference type="PANTHER" id="PTHR39179:SF3">
    <property type="entry name" value="COTS-RELATED PROTEIN"/>
    <property type="match status" value="1"/>
</dbReference>
<dbReference type="Proteomes" id="UP000028875">
    <property type="component" value="Unassembled WGS sequence"/>
</dbReference>
<organism evidence="1 2">
    <name type="scientific">Virgibacillus massiliensis</name>
    <dbReference type="NCBI Taxonomy" id="1462526"/>
    <lineage>
        <taxon>Bacteria</taxon>
        <taxon>Bacillati</taxon>
        <taxon>Bacillota</taxon>
        <taxon>Bacilli</taxon>
        <taxon>Bacillales</taxon>
        <taxon>Bacillaceae</taxon>
        <taxon>Virgibacillus</taxon>
    </lineage>
</organism>
<dbReference type="InterPro" id="IPR011009">
    <property type="entry name" value="Kinase-like_dom_sf"/>
</dbReference>
<sequence length="336" mass="40089">MDAIKTILNAYSVQPFYIEHETGHLFRIQDGHQQYALKQSDLSEQTVSMWEKVFREAYAENLYTILPVYLTTEGNIYKKHHDRIYYLTPWRGKALTNFNESSIRDVFQSLGTIHAKTKRVRNIPNETFIDRFTNYQKETEERQKKLLHFVENYEKNHYMSPFELLVCTQYRDIDFALKESMRRIDQLLYEQKEDEAWNYSLCHGNLQASHILSSPDQIFFINWEDAMYEYPSLDLSIFFKNETSMYDAPTNLFIQAFDSYMNENELSKKELYMLAIQLLDCQPYLQLLEAHGNSKETMIEQIVSLQHVFRRILFGLQLSAYIEQEYDSFDIDDLES</sequence>
<keyword evidence="2" id="KW-1185">Reference proteome</keyword>
<dbReference type="AlphaFoldDB" id="A0A024QBV5"/>
<dbReference type="PANTHER" id="PTHR39179">
    <property type="entry name" value="SPORE COAT PROTEIN I"/>
    <property type="match status" value="1"/>
</dbReference>
<reference evidence="1 2" key="1">
    <citation type="submission" date="2014-03" db="EMBL/GenBank/DDBJ databases">
        <authorList>
            <person name="Urmite Genomes U."/>
        </authorList>
    </citation>
    <scope>NUCLEOTIDE SEQUENCE [LARGE SCALE GENOMIC DNA]</scope>
    <source>
        <strain evidence="1 2">Vm-5</strain>
    </source>
</reference>
<dbReference type="STRING" id="1462526.BN990_01726"/>
<reference evidence="2" key="2">
    <citation type="submission" date="2014-05" db="EMBL/GenBank/DDBJ databases">
        <title>Draft genome sequence of Virgibacillus massiliensis Vm-5.</title>
        <authorList>
            <person name="Khelaifia S."/>
            <person name="Croce O."/>
            <person name="Lagier J.C."/>
            <person name="Raoult D."/>
        </authorList>
    </citation>
    <scope>NUCLEOTIDE SEQUENCE [LARGE SCALE GENOMIC DNA]</scope>
    <source>
        <strain evidence="2">Vm-5</strain>
    </source>
</reference>
<keyword evidence="1" id="KW-0946">Virion</keyword>